<dbReference type="Gramene" id="KQL01385">
    <property type="protein sequence ID" value="KQL01385"/>
    <property type="gene ID" value="SETIT_015955mg"/>
</dbReference>
<accession>K3YNW3</accession>
<dbReference type="EMBL" id="AGNK02003717">
    <property type="status" value="NOT_ANNOTATED_CDS"/>
    <property type="molecule type" value="Genomic_DNA"/>
</dbReference>
<dbReference type="Proteomes" id="UP000004995">
    <property type="component" value="Unassembled WGS sequence"/>
</dbReference>
<dbReference type="AlphaFoldDB" id="K3YNW3"/>
<keyword evidence="2" id="KW-1185">Reference proteome</keyword>
<evidence type="ECO:0000313" key="2">
    <source>
        <dbReference type="Proteomes" id="UP000004995"/>
    </source>
</evidence>
<evidence type="ECO:0000313" key="1">
    <source>
        <dbReference type="EnsemblPlants" id="KQL01385"/>
    </source>
</evidence>
<reference evidence="1" key="2">
    <citation type="submission" date="2018-08" db="UniProtKB">
        <authorList>
            <consortium name="EnsemblPlants"/>
        </authorList>
    </citation>
    <scope>IDENTIFICATION</scope>
    <source>
        <strain evidence="1">Yugu1</strain>
    </source>
</reference>
<dbReference type="EnsemblPlants" id="KQL01385">
    <property type="protein sequence ID" value="KQL01385"/>
    <property type="gene ID" value="SETIT_015955mg"/>
</dbReference>
<dbReference type="InParanoid" id="K3YNW3"/>
<sequence length="35" mass="4002">MDKNSTLYIHKRGYIIPQLLQKVATTTMPAHVSNM</sequence>
<protein>
    <submittedName>
        <fullName evidence="1">Uncharacterized protein</fullName>
    </submittedName>
</protein>
<proteinExistence type="predicted"/>
<dbReference type="HOGENOM" id="CLU_3369362_0_0_1"/>
<organism evidence="1 2">
    <name type="scientific">Setaria italica</name>
    <name type="common">Foxtail millet</name>
    <name type="synonym">Panicum italicum</name>
    <dbReference type="NCBI Taxonomy" id="4555"/>
    <lineage>
        <taxon>Eukaryota</taxon>
        <taxon>Viridiplantae</taxon>
        <taxon>Streptophyta</taxon>
        <taxon>Embryophyta</taxon>
        <taxon>Tracheophyta</taxon>
        <taxon>Spermatophyta</taxon>
        <taxon>Magnoliopsida</taxon>
        <taxon>Liliopsida</taxon>
        <taxon>Poales</taxon>
        <taxon>Poaceae</taxon>
        <taxon>PACMAD clade</taxon>
        <taxon>Panicoideae</taxon>
        <taxon>Panicodae</taxon>
        <taxon>Paniceae</taxon>
        <taxon>Cenchrinae</taxon>
        <taxon>Setaria</taxon>
    </lineage>
</organism>
<name>K3YNW3_SETIT</name>
<reference evidence="2" key="1">
    <citation type="journal article" date="2012" name="Nat. Biotechnol.">
        <title>Reference genome sequence of the model plant Setaria.</title>
        <authorList>
            <person name="Bennetzen J.L."/>
            <person name="Schmutz J."/>
            <person name="Wang H."/>
            <person name="Percifield R."/>
            <person name="Hawkins J."/>
            <person name="Pontaroli A.C."/>
            <person name="Estep M."/>
            <person name="Feng L."/>
            <person name="Vaughn J.N."/>
            <person name="Grimwood J."/>
            <person name="Jenkins J."/>
            <person name="Barry K."/>
            <person name="Lindquist E."/>
            <person name="Hellsten U."/>
            <person name="Deshpande S."/>
            <person name="Wang X."/>
            <person name="Wu X."/>
            <person name="Mitros T."/>
            <person name="Triplett J."/>
            <person name="Yang X."/>
            <person name="Ye C.Y."/>
            <person name="Mauro-Herrera M."/>
            <person name="Wang L."/>
            <person name="Li P."/>
            <person name="Sharma M."/>
            <person name="Sharma R."/>
            <person name="Ronald P.C."/>
            <person name="Panaud O."/>
            <person name="Kellogg E.A."/>
            <person name="Brutnell T.P."/>
            <person name="Doust A.N."/>
            <person name="Tuskan G.A."/>
            <person name="Rokhsar D."/>
            <person name="Devos K.M."/>
        </authorList>
    </citation>
    <scope>NUCLEOTIDE SEQUENCE [LARGE SCALE GENOMIC DNA]</scope>
    <source>
        <strain evidence="2">cv. Yugu1</strain>
    </source>
</reference>